<dbReference type="InterPro" id="IPR007569">
    <property type="entry name" value="DUF559"/>
</dbReference>
<feature type="domain" description="DUF559" evidence="1">
    <location>
        <begin position="115"/>
        <end position="192"/>
    </location>
</feature>
<organism evidence="2 3">
    <name type="scientific">Bariatricus massiliensis</name>
    <dbReference type="NCBI Taxonomy" id="1745713"/>
    <lineage>
        <taxon>Bacteria</taxon>
        <taxon>Bacillati</taxon>
        <taxon>Bacillota</taxon>
        <taxon>Clostridia</taxon>
        <taxon>Lachnospirales</taxon>
        <taxon>Lachnospiraceae</taxon>
        <taxon>Bariatricus</taxon>
    </lineage>
</organism>
<accession>A0ABS8DHS1</accession>
<gene>
    <name evidence="2" type="ORF">LIZ65_10465</name>
</gene>
<dbReference type="Gene3D" id="3.40.960.10">
    <property type="entry name" value="VSR Endonuclease"/>
    <property type="match status" value="1"/>
</dbReference>
<name>A0ABS8DHS1_9FIRM</name>
<dbReference type="EMBL" id="JAJCIS010000005">
    <property type="protein sequence ID" value="MCB7387709.1"/>
    <property type="molecule type" value="Genomic_DNA"/>
</dbReference>
<dbReference type="Proteomes" id="UP001299546">
    <property type="component" value="Unassembled WGS sequence"/>
</dbReference>
<keyword evidence="3" id="KW-1185">Reference proteome</keyword>
<reference evidence="2 3" key="1">
    <citation type="submission" date="2021-10" db="EMBL/GenBank/DDBJ databases">
        <title>Collection of gut derived symbiotic bacterial strains cultured from healthy donors.</title>
        <authorList>
            <person name="Lin H."/>
            <person name="Littmann E."/>
            <person name="Kohout C."/>
            <person name="Pamer E.G."/>
        </authorList>
    </citation>
    <scope>NUCLEOTIDE SEQUENCE [LARGE SCALE GENOMIC DNA]</scope>
    <source>
        <strain evidence="2 3">DFI.1.165</strain>
    </source>
</reference>
<proteinExistence type="predicted"/>
<dbReference type="InterPro" id="IPR011335">
    <property type="entry name" value="Restrct_endonuc-II-like"/>
</dbReference>
<dbReference type="Pfam" id="PF04480">
    <property type="entry name" value="DUF559"/>
    <property type="match status" value="1"/>
</dbReference>
<evidence type="ECO:0000313" key="2">
    <source>
        <dbReference type="EMBL" id="MCB7387709.1"/>
    </source>
</evidence>
<dbReference type="SUPFAM" id="SSF52980">
    <property type="entry name" value="Restriction endonuclease-like"/>
    <property type="match status" value="1"/>
</dbReference>
<protein>
    <submittedName>
        <fullName evidence="2">DUF559 domain-containing protein</fullName>
    </submittedName>
</protein>
<sequence>MIDEALQDGVTYCGRNIYLIPCEICGELIKRTQYSRKRTYICDSCKKIIKEKKEGKKPDTDSRHDKRFNCAVEKVKKQVKNFDKYDKAVRVARTRAYQYASIPEAMLAIELLKNKLKIIPQQKIGKYKADFVIPSMKFVVEVDGELYHSDLGKEAERDFYINRTLGFDWKVVHIPARYILEDVTKVTKYILKCKEI</sequence>
<comment type="caution">
    <text evidence="2">The sequence shown here is derived from an EMBL/GenBank/DDBJ whole genome shotgun (WGS) entry which is preliminary data.</text>
</comment>
<evidence type="ECO:0000313" key="3">
    <source>
        <dbReference type="Proteomes" id="UP001299546"/>
    </source>
</evidence>
<evidence type="ECO:0000259" key="1">
    <source>
        <dbReference type="Pfam" id="PF04480"/>
    </source>
</evidence>
<dbReference type="RefSeq" id="WP_066737112.1">
    <property type="nucleotide sequence ID" value="NZ_JAJCIQ010000006.1"/>
</dbReference>